<proteinExistence type="predicted"/>
<keyword evidence="2 4" id="KW-0371">Homeobox</keyword>
<keyword evidence="3 4" id="KW-0539">Nucleus</keyword>
<evidence type="ECO:0000256" key="3">
    <source>
        <dbReference type="ARBA" id="ARBA00023242"/>
    </source>
</evidence>
<feature type="compositionally biased region" description="Basic and acidic residues" evidence="5">
    <location>
        <begin position="23"/>
        <end position="32"/>
    </location>
</feature>
<evidence type="ECO:0000313" key="8">
    <source>
        <dbReference type="Proteomes" id="UP001360953"/>
    </source>
</evidence>
<feature type="domain" description="Homeobox" evidence="6">
    <location>
        <begin position="218"/>
        <end position="281"/>
    </location>
</feature>
<dbReference type="Pfam" id="PF05920">
    <property type="entry name" value="Homeobox_KN"/>
    <property type="match status" value="1"/>
</dbReference>
<feature type="region of interest" description="Disordered" evidence="5">
    <location>
        <begin position="281"/>
        <end position="392"/>
    </location>
</feature>
<comment type="caution">
    <text evidence="7">The sequence shown here is derived from an EMBL/GenBank/DDBJ whole genome shotgun (WGS) entry which is preliminary data.</text>
</comment>
<reference evidence="7 8" key="1">
    <citation type="submission" date="2024-04" db="EMBL/GenBank/DDBJ databases">
        <title>Phyllosticta paracitricarpa is synonymous to the EU quarantine fungus P. citricarpa based on phylogenomic analyses.</title>
        <authorList>
            <consortium name="Lawrence Berkeley National Laboratory"/>
            <person name="Van ingen-buijs V.A."/>
            <person name="Van westerhoven A.C."/>
            <person name="Haridas S."/>
            <person name="Skiadas P."/>
            <person name="Martin F."/>
            <person name="Groenewald J.Z."/>
            <person name="Crous P.W."/>
            <person name="Seidl M.F."/>
        </authorList>
    </citation>
    <scope>NUCLEOTIDE SEQUENCE [LARGE SCALE GENOMIC DNA]</scope>
    <source>
        <strain evidence="7 8">CPC 17464</strain>
    </source>
</reference>
<feature type="DNA-binding region" description="Homeobox" evidence="4">
    <location>
        <begin position="220"/>
        <end position="282"/>
    </location>
</feature>
<dbReference type="GeneID" id="92028512"/>
<evidence type="ECO:0000256" key="5">
    <source>
        <dbReference type="SAM" id="MobiDB-lite"/>
    </source>
</evidence>
<dbReference type="RefSeq" id="XP_066655034.1">
    <property type="nucleotide sequence ID" value="XM_066795606.1"/>
</dbReference>
<feature type="region of interest" description="Disordered" evidence="5">
    <location>
        <begin position="1"/>
        <end position="49"/>
    </location>
</feature>
<keyword evidence="8" id="KW-1185">Reference proteome</keyword>
<evidence type="ECO:0000313" key="7">
    <source>
        <dbReference type="EMBL" id="KAK7536883.1"/>
    </source>
</evidence>
<feature type="compositionally biased region" description="Basic and acidic residues" evidence="5">
    <location>
        <begin position="75"/>
        <end position="84"/>
    </location>
</feature>
<evidence type="ECO:0000256" key="2">
    <source>
        <dbReference type="ARBA" id="ARBA00023155"/>
    </source>
</evidence>
<dbReference type="PANTHER" id="PTHR11850">
    <property type="entry name" value="HOMEOBOX PROTEIN TRANSCRIPTION FACTORS"/>
    <property type="match status" value="1"/>
</dbReference>
<evidence type="ECO:0000256" key="1">
    <source>
        <dbReference type="ARBA" id="ARBA00023125"/>
    </source>
</evidence>
<gene>
    <name evidence="7" type="ORF">J3D65DRAFT_357146</name>
</gene>
<evidence type="ECO:0000259" key="6">
    <source>
        <dbReference type="PROSITE" id="PS50071"/>
    </source>
</evidence>
<dbReference type="Gene3D" id="1.10.10.60">
    <property type="entry name" value="Homeodomain-like"/>
    <property type="match status" value="1"/>
</dbReference>
<sequence>MEYLTLQDVPRHAHSTLVNRTPSRREGRENMSIRDITTPSQNSEPRHELPPISELFQTVDSSDARRQDHDNYLLERRAPRHEHGTYTTQPGPYHTSAYQPRFDRRTALRAEYEPRIPRGDYEPRIPVEPYSVRPVAAPSNPEGPPPPPPPPFVRESHVHPHASQVPHVPHVIGAYPNHPYQPHYFEAQYAHHPNVFYHAETGQYIHAWNGEVGPNDPNFGRKRRGNLPKEATNRLKRWFADHGDSPYPSEEEKVLLSRETGLGLNQISNWFINARRRQPGRDAREALQREQELRQEQHQMQQQQQSASSSSQPSSTPSPTDESSSSVASIELDRGHSRYEVLARSSPPRTRSSGVVTSPYSHGTTRHSERHSLHRSSRRSSTPETRRERRHR</sequence>
<dbReference type="PROSITE" id="PS50071">
    <property type="entry name" value="HOMEOBOX_2"/>
    <property type="match status" value="1"/>
</dbReference>
<feature type="region of interest" description="Disordered" evidence="5">
    <location>
        <begin position="75"/>
        <end position="98"/>
    </location>
</feature>
<dbReference type="InterPro" id="IPR008422">
    <property type="entry name" value="KN_HD"/>
</dbReference>
<organism evidence="7 8">
    <name type="scientific">Phyllosticta citribraziliensis</name>
    <dbReference type="NCBI Taxonomy" id="989973"/>
    <lineage>
        <taxon>Eukaryota</taxon>
        <taxon>Fungi</taxon>
        <taxon>Dikarya</taxon>
        <taxon>Ascomycota</taxon>
        <taxon>Pezizomycotina</taxon>
        <taxon>Dothideomycetes</taxon>
        <taxon>Dothideomycetes incertae sedis</taxon>
        <taxon>Botryosphaeriales</taxon>
        <taxon>Phyllostictaceae</taxon>
        <taxon>Phyllosticta</taxon>
    </lineage>
</organism>
<protein>
    <recommendedName>
        <fullName evidence="6">Homeobox domain-containing protein</fullName>
    </recommendedName>
</protein>
<dbReference type="InterPro" id="IPR050224">
    <property type="entry name" value="TALE_homeobox"/>
</dbReference>
<dbReference type="InterPro" id="IPR001356">
    <property type="entry name" value="HD"/>
</dbReference>
<dbReference type="SMART" id="SM00389">
    <property type="entry name" value="HOX"/>
    <property type="match status" value="1"/>
</dbReference>
<feature type="region of interest" description="Disordered" evidence="5">
    <location>
        <begin position="132"/>
        <end position="162"/>
    </location>
</feature>
<feature type="compositionally biased region" description="Basic and acidic residues" evidence="5">
    <location>
        <begin position="331"/>
        <end position="341"/>
    </location>
</feature>
<feature type="compositionally biased region" description="Polar residues" evidence="5">
    <location>
        <begin position="347"/>
        <end position="363"/>
    </location>
</feature>
<keyword evidence="1 4" id="KW-0238">DNA-binding</keyword>
<dbReference type="Proteomes" id="UP001360953">
    <property type="component" value="Unassembled WGS sequence"/>
</dbReference>
<accession>A0ABR1LQC1</accession>
<dbReference type="CDD" id="cd00086">
    <property type="entry name" value="homeodomain"/>
    <property type="match status" value="1"/>
</dbReference>
<feature type="compositionally biased region" description="Basic and acidic residues" evidence="5">
    <location>
        <begin position="281"/>
        <end position="297"/>
    </location>
</feature>
<comment type="subcellular location">
    <subcellularLocation>
        <location evidence="4">Nucleus</location>
    </subcellularLocation>
</comment>
<evidence type="ECO:0000256" key="4">
    <source>
        <dbReference type="PROSITE-ProRule" id="PRU00108"/>
    </source>
</evidence>
<dbReference type="InterPro" id="IPR009057">
    <property type="entry name" value="Homeodomain-like_sf"/>
</dbReference>
<dbReference type="SUPFAM" id="SSF46689">
    <property type="entry name" value="Homeodomain-like"/>
    <property type="match status" value="1"/>
</dbReference>
<feature type="compositionally biased region" description="Pro residues" evidence="5">
    <location>
        <begin position="141"/>
        <end position="152"/>
    </location>
</feature>
<name>A0ABR1LQC1_9PEZI</name>
<dbReference type="EMBL" id="JBBPEH010000006">
    <property type="protein sequence ID" value="KAK7536883.1"/>
    <property type="molecule type" value="Genomic_DNA"/>
</dbReference>
<feature type="compositionally biased region" description="Low complexity" evidence="5">
    <location>
        <begin position="298"/>
        <end position="329"/>
    </location>
</feature>